<proteinExistence type="predicted"/>
<feature type="non-terminal residue" evidence="1">
    <location>
        <position position="1"/>
    </location>
</feature>
<sequence>ILAIENQLGLKYFAGAPEDHIGRPMYGLEGRYEKTQPRTYGRQDLAHLLSTAGLNVTSFMAPFPDYKLPVSIVTEAGFCSDGFDAGAFAWQSVRRDPQLPALLGFAPERVWPEIIRNKLGLDLANSFLIVGAHAPSALPEPQVLAWHYSADRAPQYCREACFSGETANEVTVSYRRLCPESKSDHADSESVRFDCPQNVRYTPGRLLSQEFIDLMGSDGWSTESAGGFVRHYA</sequence>
<evidence type="ECO:0000313" key="1">
    <source>
        <dbReference type="EMBL" id="SVE50983.1"/>
    </source>
</evidence>
<organism evidence="1">
    <name type="scientific">marine metagenome</name>
    <dbReference type="NCBI Taxonomy" id="408172"/>
    <lineage>
        <taxon>unclassified sequences</taxon>
        <taxon>metagenomes</taxon>
        <taxon>ecological metagenomes</taxon>
    </lineage>
</organism>
<accession>A0A383E3E3</accession>
<dbReference type="EMBL" id="UINC01222272">
    <property type="protein sequence ID" value="SVE50983.1"/>
    <property type="molecule type" value="Genomic_DNA"/>
</dbReference>
<reference evidence="1" key="1">
    <citation type="submission" date="2018-05" db="EMBL/GenBank/DDBJ databases">
        <authorList>
            <person name="Lanie J.A."/>
            <person name="Ng W.-L."/>
            <person name="Kazmierczak K.M."/>
            <person name="Andrzejewski T.M."/>
            <person name="Davidsen T.M."/>
            <person name="Wayne K.J."/>
            <person name="Tettelin H."/>
            <person name="Glass J.I."/>
            <person name="Rusch D."/>
            <person name="Podicherti R."/>
            <person name="Tsui H.-C.T."/>
            <person name="Winkler M.E."/>
        </authorList>
    </citation>
    <scope>NUCLEOTIDE SEQUENCE</scope>
</reference>
<name>A0A383E3E3_9ZZZZ</name>
<gene>
    <name evidence="1" type="ORF">METZ01_LOCUS503837</name>
</gene>
<feature type="non-terminal residue" evidence="1">
    <location>
        <position position="233"/>
    </location>
</feature>
<dbReference type="AlphaFoldDB" id="A0A383E3E3"/>
<protein>
    <submittedName>
        <fullName evidence="1">Uncharacterized protein</fullName>
    </submittedName>
</protein>